<dbReference type="PANTHER" id="PTHR33096">
    <property type="entry name" value="CXC2 DOMAIN-CONTAINING PROTEIN"/>
    <property type="match status" value="1"/>
</dbReference>
<sequence length="599" mass="68647">MPVLPSIAISLQTLELYHCLCRQHPQLSVQPMVKAICNLHNTTYSSVLREQFSAVFDVYLDILHCVQTMVDNALSHSSPDWWAKNICPCCNLKLAIGGNNSAKQIARAGTEDERIFHSKYFLFKEEVDRFKDEVKCKVATSKKGNNSEKTSAAEHKKCALEIYENTGIFVSACRHGLIQKACEMVCSRELAKYLLAITNWILNVHGNHCGCKYDIRCMFNEMANNSNLLSPKVCKHKLQFVVCTFHSYAHNRLCQLYDHPLYITGYRIEDLEEIERVFSVSNTNEDKYAKLSRFLYNNYRQCLTIIKDFSVDVAIEAWISDVTNFNLYQPCDVFVSAPAGRAIDTWEDMCLTCRLERACQAVQEAAYATIEAYPKYQDTLSFMCNRDFHYALEQVQWLVVQHLLELSKMCTFIWKVLKARGKAIQSALSKCNALAALMIPPAPTLEWKNMQADVLKKPWTIPYNCEVVVKYWKIYGAFDEIERLNVEVQWLYTDVAVRQVEFKLAIEEASKTDQYLAAELRAQYSQSKHLDMLYGFTECLKTRVLADSQTASILQGASSKTQTEDQNLMTPDEDDGDQDDDNEAVVRMTDFLEDLAIRC</sequence>
<dbReference type="PANTHER" id="PTHR33096:SF1">
    <property type="entry name" value="CXC1-LIKE CYSTEINE CLUSTER ASSOCIATED WITH KDZ TRANSPOSASES DOMAIN-CONTAINING PROTEIN"/>
    <property type="match status" value="1"/>
</dbReference>
<dbReference type="OrthoDB" id="3251205at2759"/>
<evidence type="ECO:0000256" key="1">
    <source>
        <dbReference type="SAM" id="MobiDB-lite"/>
    </source>
</evidence>
<evidence type="ECO:0000313" key="2">
    <source>
        <dbReference type="EMBL" id="OCH90281.1"/>
    </source>
</evidence>
<gene>
    <name evidence="2" type="ORF">OBBRIDRAFT_812781</name>
</gene>
<dbReference type="Pfam" id="PF18758">
    <property type="entry name" value="KDZ"/>
    <property type="match status" value="1"/>
</dbReference>
<feature type="region of interest" description="Disordered" evidence="1">
    <location>
        <begin position="556"/>
        <end position="581"/>
    </location>
</feature>
<dbReference type="InterPro" id="IPR040521">
    <property type="entry name" value="KDZ"/>
</dbReference>
<dbReference type="AlphaFoldDB" id="A0A8E2DKQ4"/>
<dbReference type="EMBL" id="KV722407">
    <property type="protein sequence ID" value="OCH90281.1"/>
    <property type="molecule type" value="Genomic_DNA"/>
</dbReference>
<keyword evidence="3" id="KW-1185">Reference proteome</keyword>
<feature type="compositionally biased region" description="Polar residues" evidence="1">
    <location>
        <begin position="556"/>
        <end position="569"/>
    </location>
</feature>
<proteinExistence type="predicted"/>
<protein>
    <submittedName>
        <fullName evidence="2">Uncharacterized protein</fullName>
    </submittedName>
</protein>
<reference evidence="2 3" key="1">
    <citation type="submission" date="2016-07" db="EMBL/GenBank/DDBJ databases">
        <title>Draft genome of the white-rot fungus Obba rivulosa 3A-2.</title>
        <authorList>
            <consortium name="DOE Joint Genome Institute"/>
            <person name="Miettinen O."/>
            <person name="Riley R."/>
            <person name="Acob R."/>
            <person name="Barry K."/>
            <person name="Cullen D."/>
            <person name="De Vries R."/>
            <person name="Hainaut M."/>
            <person name="Hatakka A."/>
            <person name="Henrissat B."/>
            <person name="Hilden K."/>
            <person name="Kuo R."/>
            <person name="Labutti K."/>
            <person name="Lipzen A."/>
            <person name="Makela M.R."/>
            <person name="Sandor L."/>
            <person name="Spatafora J.W."/>
            <person name="Grigoriev I.V."/>
            <person name="Hibbett D.S."/>
        </authorList>
    </citation>
    <scope>NUCLEOTIDE SEQUENCE [LARGE SCALE GENOMIC DNA]</scope>
    <source>
        <strain evidence="2 3">3A-2</strain>
    </source>
</reference>
<name>A0A8E2DKQ4_9APHY</name>
<feature type="compositionally biased region" description="Acidic residues" evidence="1">
    <location>
        <begin position="571"/>
        <end position="581"/>
    </location>
</feature>
<dbReference type="Proteomes" id="UP000250043">
    <property type="component" value="Unassembled WGS sequence"/>
</dbReference>
<organism evidence="2 3">
    <name type="scientific">Obba rivulosa</name>
    <dbReference type="NCBI Taxonomy" id="1052685"/>
    <lineage>
        <taxon>Eukaryota</taxon>
        <taxon>Fungi</taxon>
        <taxon>Dikarya</taxon>
        <taxon>Basidiomycota</taxon>
        <taxon>Agaricomycotina</taxon>
        <taxon>Agaricomycetes</taxon>
        <taxon>Polyporales</taxon>
        <taxon>Gelatoporiaceae</taxon>
        <taxon>Obba</taxon>
    </lineage>
</organism>
<accession>A0A8E2DKQ4</accession>
<evidence type="ECO:0000313" key="3">
    <source>
        <dbReference type="Proteomes" id="UP000250043"/>
    </source>
</evidence>